<dbReference type="EMBL" id="MSTI01000003">
    <property type="protein sequence ID" value="OLV20311.1"/>
    <property type="molecule type" value="Genomic_DNA"/>
</dbReference>
<dbReference type="PANTHER" id="PTHR43238:SF1">
    <property type="entry name" value="GDP-L-FUCOSE SYNTHASE"/>
    <property type="match status" value="1"/>
</dbReference>
<dbReference type="Pfam" id="PF01370">
    <property type="entry name" value="Epimerase"/>
    <property type="match status" value="1"/>
</dbReference>
<dbReference type="InterPro" id="IPR001509">
    <property type="entry name" value="Epimerase_deHydtase"/>
</dbReference>
<dbReference type="InterPro" id="IPR036291">
    <property type="entry name" value="NAD(P)-bd_dom_sf"/>
</dbReference>
<protein>
    <submittedName>
        <fullName evidence="3">GDP-L-fucose synthetase</fullName>
    </submittedName>
</protein>
<proteinExistence type="predicted"/>
<accession>A0A1U7P563</accession>
<keyword evidence="4" id="KW-1185">Reference proteome</keyword>
<dbReference type="GO" id="GO:0050577">
    <property type="term" value="F:GDP-L-fucose synthase activity"/>
    <property type="evidence" value="ECO:0007669"/>
    <property type="project" value="TreeGrafter"/>
</dbReference>
<dbReference type="Gene3D" id="3.40.50.720">
    <property type="entry name" value="NAD(P)-binding Rossmann-like Domain"/>
    <property type="match status" value="1"/>
</dbReference>
<dbReference type="STRING" id="249408.BOO71_0000133"/>
<evidence type="ECO:0000313" key="4">
    <source>
        <dbReference type="Proteomes" id="UP000186607"/>
    </source>
</evidence>
<evidence type="ECO:0000259" key="2">
    <source>
        <dbReference type="Pfam" id="PF01370"/>
    </source>
</evidence>
<evidence type="ECO:0000256" key="1">
    <source>
        <dbReference type="SAM" id="MobiDB-lite"/>
    </source>
</evidence>
<comment type="caution">
    <text evidence="3">The sequence shown here is derived from an EMBL/GenBank/DDBJ whole genome shotgun (WGS) entry which is preliminary data.</text>
</comment>
<gene>
    <name evidence="3" type="ORF">BOO71_0000133</name>
</gene>
<dbReference type="SUPFAM" id="SSF51735">
    <property type="entry name" value="NAD(P)-binding Rossmann-fold domains"/>
    <property type="match status" value="1"/>
</dbReference>
<evidence type="ECO:0000313" key="3">
    <source>
        <dbReference type="EMBL" id="OLV20311.1"/>
    </source>
</evidence>
<dbReference type="RefSeq" id="WP_175607315.1">
    <property type="nucleotide sequence ID" value="NZ_MSTI01000003.1"/>
</dbReference>
<organism evidence="3 4">
    <name type="scientific">Deinococcus marmoris</name>
    <dbReference type="NCBI Taxonomy" id="249408"/>
    <lineage>
        <taxon>Bacteria</taxon>
        <taxon>Thermotogati</taxon>
        <taxon>Deinococcota</taxon>
        <taxon>Deinococci</taxon>
        <taxon>Deinococcales</taxon>
        <taxon>Deinococcaceae</taxon>
        <taxon>Deinococcus</taxon>
    </lineage>
</organism>
<feature type="region of interest" description="Disordered" evidence="1">
    <location>
        <begin position="182"/>
        <end position="208"/>
    </location>
</feature>
<feature type="domain" description="NAD-dependent epimerase/dehydratase" evidence="2">
    <location>
        <begin position="5"/>
        <end position="242"/>
    </location>
</feature>
<dbReference type="PANTHER" id="PTHR43238">
    <property type="entry name" value="GDP-L-FUCOSE SYNTHASE"/>
    <property type="match status" value="1"/>
</dbReference>
<reference evidence="3 4" key="1">
    <citation type="submission" date="2017-01" db="EMBL/GenBank/DDBJ databases">
        <title>Genome Analysis of Deinococcus marmoris KOPRI26562.</title>
        <authorList>
            <person name="Kim J.H."/>
            <person name="Oh H.-M."/>
        </authorList>
    </citation>
    <scope>NUCLEOTIDE SEQUENCE [LARGE SCALE GENOMIC DNA]</scope>
    <source>
        <strain evidence="3 4">KOPRI26562</strain>
    </source>
</reference>
<name>A0A1U7P563_9DEIO</name>
<dbReference type="AlphaFoldDB" id="A0A1U7P563"/>
<sequence>MNAKIYVAGHDSLIGAVVCRKLEELGYWNIITRSAEDLDLRDQVAVQSFFEQELPDYVFLATLAGEHVLDGLLRPAESLYGKVMGAFNVIHASYLYEVRKLLSIIDCQFNLEALRYEADDFAIQAYQKEGQDSDHLTRSMVTGLCDRYRRQYSCDFISVVFHVDAAPSEDAAAPADLSGSVPASLSGSAPRGQPSVGQMSLGQMSVSGPPALQDSAAMWQRDQLYAEDPAHACLFLMENFSATGPITVRTGMRGGNVA</sequence>
<feature type="compositionally biased region" description="Polar residues" evidence="1">
    <location>
        <begin position="195"/>
        <end position="206"/>
    </location>
</feature>
<dbReference type="Proteomes" id="UP000186607">
    <property type="component" value="Unassembled WGS sequence"/>
</dbReference>